<reference evidence="14 15" key="1">
    <citation type="submission" date="2018-10" db="EMBL/GenBank/DDBJ databases">
        <title>Isolation, diversity and antifungal activity of actinobacteria from wheat.</title>
        <authorList>
            <person name="Han C."/>
        </authorList>
    </citation>
    <scope>NUCLEOTIDE SEQUENCE [LARGE SCALE GENOMIC DNA]</scope>
    <source>
        <strain evidence="14 15">NEAU-YY642</strain>
    </source>
</reference>
<proteinExistence type="inferred from homology"/>
<feature type="transmembrane region" description="Helical" evidence="12">
    <location>
        <begin position="272"/>
        <end position="291"/>
    </location>
</feature>
<evidence type="ECO:0000256" key="12">
    <source>
        <dbReference type="SAM" id="Phobius"/>
    </source>
</evidence>
<keyword evidence="15" id="KW-1185">Reference proteome</keyword>
<feature type="transmembrane region" description="Helical" evidence="12">
    <location>
        <begin position="363"/>
        <end position="387"/>
    </location>
</feature>
<comment type="similarity">
    <text evidence="2">Belongs to the major facilitator superfamily. Metabolite:H+ Symporter (MHS) family (TC 2.A.1.6) family.</text>
</comment>
<dbReference type="GO" id="GO:0015293">
    <property type="term" value="F:symporter activity"/>
    <property type="evidence" value="ECO:0007669"/>
    <property type="project" value="UniProtKB-KW"/>
</dbReference>
<keyword evidence="5 12" id="KW-0812">Transmembrane</keyword>
<evidence type="ECO:0000256" key="9">
    <source>
        <dbReference type="ARBA" id="ARBA00037295"/>
    </source>
</evidence>
<feature type="transmembrane region" description="Helical" evidence="12">
    <location>
        <begin position="143"/>
        <end position="163"/>
    </location>
</feature>
<feature type="transmembrane region" description="Helical" evidence="12">
    <location>
        <begin position="303"/>
        <end position="325"/>
    </location>
</feature>
<dbReference type="EMBL" id="RFFJ01000003">
    <property type="protein sequence ID" value="RMI46215.1"/>
    <property type="molecule type" value="Genomic_DNA"/>
</dbReference>
<feature type="transmembrane region" description="Helical" evidence="12">
    <location>
        <begin position="337"/>
        <end position="357"/>
    </location>
</feature>
<keyword evidence="4" id="KW-1003">Cell membrane</keyword>
<keyword evidence="8 12" id="KW-0472">Membrane</keyword>
<feature type="region of interest" description="Disordered" evidence="11">
    <location>
        <begin position="452"/>
        <end position="521"/>
    </location>
</feature>
<sequence length="521" mass="54663">MGGGRRHGHRDRRVPARRSRPAGPPVRSGRGAVTQRDEAPPANLRKVVLAGSVGALVEWYDFAVYAYLATVMARLFFPEGDPTSALLNTLAIFAVGFVLRPVGGAVFGHYGDRFGRRNALSASIILMAAATLAIAVLPTHAQAGTLAPVLLVVARMVQGLAAGGEWGGGTAFLVEYAPEGRKGLYGSLHQFATILGFVCGIAMSTLVTTAFTRSALDSYGWRVPFLVGALGALVGLRLRLRLEDTPAFRSLARDRSVARAPLREALTQHTRTVLLVVGIVVAWTIAYYALIGMPSFTAGTLGVPLSTALTCNLVAMVAHILLLPVTGALSDRVGWRTLLLGSTLALALVAYPVYWLMARGTYASLLLGQVVFAGVLAVFSGPAPAALAELFPAQVRQSALSLGYNIATAAFGGTAPFVVSFLASQTGDDLAPAYYVIAGAVVTSTVLALVTGPRTRSTPPQGGAPRPEAAREHGDRAPARDRPGGGAGYGLPVRAQAGRMPHHKRLPERAGPQEKRDGGER</sequence>
<evidence type="ECO:0000256" key="7">
    <source>
        <dbReference type="ARBA" id="ARBA00022989"/>
    </source>
</evidence>
<dbReference type="PANTHER" id="PTHR43528">
    <property type="entry name" value="ALPHA-KETOGLUTARATE PERMEASE"/>
    <property type="match status" value="1"/>
</dbReference>
<evidence type="ECO:0000313" key="15">
    <source>
        <dbReference type="Proteomes" id="UP000278673"/>
    </source>
</evidence>
<evidence type="ECO:0000256" key="2">
    <source>
        <dbReference type="ARBA" id="ARBA00008240"/>
    </source>
</evidence>
<organism evidence="14 15">
    <name type="scientific">Streptomyces triticirhizae</name>
    <dbReference type="NCBI Taxonomy" id="2483353"/>
    <lineage>
        <taxon>Bacteria</taxon>
        <taxon>Bacillati</taxon>
        <taxon>Actinomycetota</taxon>
        <taxon>Actinomycetes</taxon>
        <taxon>Kitasatosporales</taxon>
        <taxon>Streptomycetaceae</taxon>
        <taxon>Streptomyces</taxon>
    </lineage>
</organism>
<comment type="subcellular location">
    <subcellularLocation>
        <location evidence="1">Cell membrane</location>
        <topology evidence="1">Multi-pass membrane protein</topology>
    </subcellularLocation>
</comment>
<dbReference type="PROSITE" id="PS50850">
    <property type="entry name" value="MFS"/>
    <property type="match status" value="1"/>
</dbReference>
<evidence type="ECO:0000256" key="10">
    <source>
        <dbReference type="ARBA" id="ARBA00039918"/>
    </source>
</evidence>
<dbReference type="FunFam" id="1.20.1250.20:FF:000001">
    <property type="entry name" value="Dicarboxylate MFS transporter"/>
    <property type="match status" value="1"/>
</dbReference>
<evidence type="ECO:0000259" key="13">
    <source>
        <dbReference type="PROSITE" id="PS50850"/>
    </source>
</evidence>
<comment type="caution">
    <text evidence="14">The sequence shown here is derived from an EMBL/GenBank/DDBJ whole genome shotgun (WGS) entry which is preliminary data.</text>
</comment>
<keyword evidence="6" id="KW-0769">Symport</keyword>
<dbReference type="SUPFAM" id="SSF103473">
    <property type="entry name" value="MFS general substrate transporter"/>
    <property type="match status" value="1"/>
</dbReference>
<evidence type="ECO:0000256" key="3">
    <source>
        <dbReference type="ARBA" id="ARBA00022448"/>
    </source>
</evidence>
<gene>
    <name evidence="14" type="ORF">EBN88_01145</name>
</gene>
<evidence type="ECO:0000256" key="6">
    <source>
        <dbReference type="ARBA" id="ARBA00022847"/>
    </source>
</evidence>
<evidence type="ECO:0000256" key="11">
    <source>
        <dbReference type="SAM" id="MobiDB-lite"/>
    </source>
</evidence>
<feature type="transmembrane region" description="Helical" evidence="12">
    <location>
        <begin position="85"/>
        <end position="107"/>
    </location>
</feature>
<dbReference type="GO" id="GO:0005886">
    <property type="term" value="C:plasma membrane"/>
    <property type="evidence" value="ECO:0007669"/>
    <property type="project" value="UniProtKB-SubCell"/>
</dbReference>
<dbReference type="PROSITE" id="PS00217">
    <property type="entry name" value="SUGAR_TRANSPORT_2"/>
    <property type="match status" value="1"/>
</dbReference>
<evidence type="ECO:0000313" key="14">
    <source>
        <dbReference type="EMBL" id="RMI46215.1"/>
    </source>
</evidence>
<protein>
    <recommendedName>
        <fullName evidence="10">Putative proline/betaine transporter</fullName>
    </recommendedName>
</protein>
<dbReference type="InterPro" id="IPR005829">
    <property type="entry name" value="Sugar_transporter_CS"/>
</dbReference>
<evidence type="ECO:0000256" key="1">
    <source>
        <dbReference type="ARBA" id="ARBA00004651"/>
    </source>
</evidence>
<feature type="transmembrane region" description="Helical" evidence="12">
    <location>
        <begin position="399"/>
        <end position="421"/>
    </location>
</feature>
<keyword evidence="7 12" id="KW-1133">Transmembrane helix</keyword>
<dbReference type="InterPro" id="IPR051084">
    <property type="entry name" value="H+-coupled_symporters"/>
</dbReference>
<feature type="transmembrane region" description="Helical" evidence="12">
    <location>
        <begin position="47"/>
        <end position="73"/>
    </location>
</feature>
<dbReference type="AlphaFoldDB" id="A0A3M2MC54"/>
<dbReference type="InterPro" id="IPR036259">
    <property type="entry name" value="MFS_trans_sf"/>
</dbReference>
<dbReference type="PANTHER" id="PTHR43528:SF1">
    <property type="entry name" value="ALPHA-KETOGLUTARATE PERMEASE"/>
    <property type="match status" value="1"/>
</dbReference>
<evidence type="ECO:0000256" key="4">
    <source>
        <dbReference type="ARBA" id="ARBA00022475"/>
    </source>
</evidence>
<evidence type="ECO:0000256" key="5">
    <source>
        <dbReference type="ARBA" id="ARBA00022692"/>
    </source>
</evidence>
<feature type="domain" description="Major facilitator superfamily (MFS) profile" evidence="13">
    <location>
        <begin position="47"/>
        <end position="456"/>
    </location>
</feature>
<dbReference type="Gene3D" id="1.20.1250.20">
    <property type="entry name" value="MFS general substrate transporter like domains"/>
    <property type="match status" value="2"/>
</dbReference>
<dbReference type="InterPro" id="IPR011701">
    <property type="entry name" value="MFS"/>
</dbReference>
<name>A0A3M2MC54_9ACTN</name>
<feature type="compositionally biased region" description="Basic and acidic residues" evidence="11">
    <location>
        <begin position="507"/>
        <end position="521"/>
    </location>
</feature>
<feature type="compositionally biased region" description="Basic residues" evidence="11">
    <location>
        <begin position="1"/>
        <end position="20"/>
    </location>
</feature>
<feature type="transmembrane region" description="Helical" evidence="12">
    <location>
        <begin position="184"/>
        <end position="207"/>
    </location>
</feature>
<feature type="transmembrane region" description="Helical" evidence="12">
    <location>
        <begin position="119"/>
        <end position="137"/>
    </location>
</feature>
<feature type="region of interest" description="Disordered" evidence="11">
    <location>
        <begin position="1"/>
        <end position="38"/>
    </location>
</feature>
<dbReference type="Pfam" id="PF07690">
    <property type="entry name" value="MFS_1"/>
    <property type="match status" value="1"/>
</dbReference>
<feature type="transmembrane region" description="Helical" evidence="12">
    <location>
        <begin position="433"/>
        <end position="451"/>
    </location>
</feature>
<feature type="transmembrane region" description="Helical" evidence="12">
    <location>
        <begin position="219"/>
        <end position="240"/>
    </location>
</feature>
<dbReference type="InterPro" id="IPR020846">
    <property type="entry name" value="MFS_dom"/>
</dbReference>
<evidence type="ECO:0000256" key="8">
    <source>
        <dbReference type="ARBA" id="ARBA00023136"/>
    </source>
</evidence>
<comment type="function">
    <text evidence="9">May be a proton symporter involved in the uptake of osmolytes such as proline and glycine betaine.</text>
</comment>
<feature type="compositionally biased region" description="Basic and acidic residues" evidence="11">
    <location>
        <begin position="468"/>
        <end position="483"/>
    </location>
</feature>
<dbReference type="Proteomes" id="UP000278673">
    <property type="component" value="Unassembled WGS sequence"/>
</dbReference>
<keyword evidence="3" id="KW-0813">Transport</keyword>
<accession>A0A3M2MC54</accession>